<sequence>MHPLGIDYEDYLTALAINKIQDIKEKTIQVVKWEKETGNEFPWVFPRFDLPRPSDERELMEVLSGSNFLK</sequence>
<name>A0A1F5EL89_9BACT</name>
<evidence type="ECO:0000313" key="1">
    <source>
        <dbReference type="EMBL" id="OGD68165.1"/>
    </source>
</evidence>
<organism evidence="1 2">
    <name type="scientific">Candidatus Campbellbacteria bacterium RIFCSPHIGHO2_12_FULL_35_10</name>
    <dbReference type="NCBI Taxonomy" id="1797578"/>
    <lineage>
        <taxon>Bacteria</taxon>
        <taxon>Candidatus Campbelliibacteriota</taxon>
    </lineage>
</organism>
<dbReference type="EMBL" id="MFAA01000041">
    <property type="protein sequence ID" value="OGD68165.1"/>
    <property type="molecule type" value="Genomic_DNA"/>
</dbReference>
<gene>
    <name evidence="1" type="ORF">A3E89_02545</name>
</gene>
<dbReference type="AlphaFoldDB" id="A0A1F5EL89"/>
<reference evidence="1 2" key="1">
    <citation type="journal article" date="2016" name="Nat. Commun.">
        <title>Thousands of microbial genomes shed light on interconnected biogeochemical processes in an aquifer system.</title>
        <authorList>
            <person name="Anantharaman K."/>
            <person name="Brown C.T."/>
            <person name="Hug L.A."/>
            <person name="Sharon I."/>
            <person name="Castelle C.J."/>
            <person name="Probst A.J."/>
            <person name="Thomas B.C."/>
            <person name="Singh A."/>
            <person name="Wilkins M.J."/>
            <person name="Karaoz U."/>
            <person name="Brodie E.L."/>
            <person name="Williams K.H."/>
            <person name="Hubbard S.S."/>
            <person name="Banfield J.F."/>
        </authorList>
    </citation>
    <scope>NUCLEOTIDE SEQUENCE [LARGE SCALE GENOMIC DNA]</scope>
</reference>
<protein>
    <submittedName>
        <fullName evidence="1">Uncharacterized protein</fullName>
    </submittedName>
</protein>
<comment type="caution">
    <text evidence="1">The sequence shown here is derived from an EMBL/GenBank/DDBJ whole genome shotgun (WGS) entry which is preliminary data.</text>
</comment>
<dbReference type="Proteomes" id="UP000185891">
    <property type="component" value="Unassembled WGS sequence"/>
</dbReference>
<proteinExistence type="predicted"/>
<accession>A0A1F5EL89</accession>
<evidence type="ECO:0000313" key="2">
    <source>
        <dbReference type="Proteomes" id="UP000185891"/>
    </source>
</evidence>